<dbReference type="GO" id="GO:0005694">
    <property type="term" value="C:chromosome"/>
    <property type="evidence" value="ECO:0007669"/>
    <property type="project" value="UniProtKB-SubCell"/>
</dbReference>
<evidence type="ECO:0000256" key="7">
    <source>
        <dbReference type="ARBA" id="ARBA00023242"/>
    </source>
</evidence>
<comment type="caution">
    <text evidence="10">The sequence shown here is derived from an EMBL/GenBank/DDBJ whole genome shotgun (WGS) entry which is preliminary data.</text>
</comment>
<accession>A0A2T9Z213</accession>
<feature type="compositionally biased region" description="Acidic residues" evidence="8">
    <location>
        <begin position="60"/>
        <end position="79"/>
    </location>
</feature>
<dbReference type="FunFam" id="1.10.10.2740:FF:000002">
    <property type="entry name" value="Transcription elongation factor Spt6"/>
    <property type="match status" value="1"/>
</dbReference>
<organism evidence="10 11">
    <name type="scientific">Furculomyces boomerangus</name>
    <dbReference type="NCBI Taxonomy" id="61424"/>
    <lineage>
        <taxon>Eukaryota</taxon>
        <taxon>Fungi</taxon>
        <taxon>Fungi incertae sedis</taxon>
        <taxon>Zoopagomycota</taxon>
        <taxon>Kickxellomycotina</taxon>
        <taxon>Harpellomycetes</taxon>
        <taxon>Harpellales</taxon>
        <taxon>Harpellaceae</taxon>
        <taxon>Furculomyces</taxon>
    </lineage>
</organism>
<comment type="similarity">
    <text evidence="3">Belongs to the SPT6 family.</text>
</comment>
<dbReference type="InterPro" id="IPR012337">
    <property type="entry name" value="RNaseH-like_sf"/>
</dbReference>
<dbReference type="Pfam" id="PF14641">
    <property type="entry name" value="HTH_44"/>
    <property type="match status" value="1"/>
</dbReference>
<dbReference type="Gene3D" id="1.10.10.2740">
    <property type="entry name" value="Spt6, Death-like domain"/>
    <property type="match status" value="1"/>
</dbReference>
<dbReference type="InterPro" id="IPR049540">
    <property type="entry name" value="Spt6-like_S1"/>
</dbReference>
<feature type="region of interest" description="Disordered" evidence="8">
    <location>
        <begin position="1546"/>
        <end position="1611"/>
    </location>
</feature>
<dbReference type="Gene3D" id="1.10.3500.10">
    <property type="entry name" value="Tex N-terminal region-like"/>
    <property type="match status" value="1"/>
</dbReference>
<dbReference type="Pfam" id="PF14633">
    <property type="entry name" value="SH2_2"/>
    <property type="match status" value="2"/>
</dbReference>
<keyword evidence="7" id="KW-0539">Nucleus</keyword>
<dbReference type="Gene3D" id="1.10.150.850">
    <property type="entry name" value="Spt6, helix-hairpin-helix domain"/>
    <property type="match status" value="1"/>
</dbReference>
<dbReference type="GO" id="GO:0034728">
    <property type="term" value="P:nucleosome organization"/>
    <property type="evidence" value="ECO:0007669"/>
    <property type="project" value="TreeGrafter"/>
</dbReference>
<dbReference type="InterPro" id="IPR023319">
    <property type="entry name" value="Tex-like_HTH_dom_sf"/>
</dbReference>
<dbReference type="OrthoDB" id="995477at2759"/>
<dbReference type="InterPro" id="IPR010994">
    <property type="entry name" value="RuvA_2-like"/>
</dbReference>
<evidence type="ECO:0000256" key="8">
    <source>
        <dbReference type="SAM" id="MobiDB-lite"/>
    </source>
</evidence>
<dbReference type="InterPro" id="IPR023323">
    <property type="entry name" value="Tex-like_dom_sf"/>
</dbReference>
<protein>
    <recommendedName>
        <fullName evidence="9">S1 motif domain-containing protein</fullName>
    </recommendedName>
</protein>
<dbReference type="GO" id="GO:0003677">
    <property type="term" value="F:DNA binding"/>
    <property type="evidence" value="ECO:0007669"/>
    <property type="project" value="InterPro"/>
</dbReference>
<dbReference type="GO" id="GO:0140673">
    <property type="term" value="P:transcription elongation-coupled chromatin remodeling"/>
    <property type="evidence" value="ECO:0007669"/>
    <property type="project" value="InterPro"/>
</dbReference>
<comment type="subcellular location">
    <subcellularLocation>
        <location evidence="2">Chromosome</location>
    </subcellularLocation>
    <subcellularLocation>
        <location evidence="1">Nucleus</location>
    </subcellularLocation>
</comment>
<feature type="region of interest" description="Disordered" evidence="8">
    <location>
        <begin position="1"/>
        <end position="248"/>
    </location>
</feature>
<dbReference type="Gene3D" id="3.30.505.10">
    <property type="entry name" value="SH2 domain"/>
    <property type="match status" value="2"/>
</dbReference>
<dbReference type="SUPFAM" id="SSF55550">
    <property type="entry name" value="SH2 domain"/>
    <property type="match status" value="1"/>
</dbReference>
<dbReference type="FunFam" id="3.30.505.10:FF:000056">
    <property type="entry name" value="Transcription elongation factor Spt6"/>
    <property type="match status" value="1"/>
</dbReference>
<dbReference type="Pfam" id="PF21710">
    <property type="entry name" value="Spt6_S1"/>
    <property type="match status" value="1"/>
</dbReference>
<dbReference type="SMART" id="SM00316">
    <property type="entry name" value="S1"/>
    <property type="match status" value="1"/>
</dbReference>
<keyword evidence="11" id="KW-1185">Reference proteome</keyword>
<dbReference type="PANTHER" id="PTHR10145:SF6">
    <property type="entry name" value="TRANSCRIPTION ELONGATION FACTOR SPT6"/>
    <property type="match status" value="1"/>
</dbReference>
<dbReference type="InterPro" id="IPR032706">
    <property type="entry name" value="Spt6_HHH"/>
</dbReference>
<feature type="compositionally biased region" description="Acidic residues" evidence="8">
    <location>
        <begin position="25"/>
        <end position="50"/>
    </location>
</feature>
<dbReference type="Gene3D" id="2.40.50.140">
    <property type="entry name" value="Nucleic acid-binding proteins"/>
    <property type="match status" value="1"/>
</dbReference>
<dbReference type="STRING" id="61424.A0A2T9Z213"/>
<dbReference type="InterPro" id="IPR003029">
    <property type="entry name" value="S1_domain"/>
</dbReference>
<feature type="compositionally biased region" description="Polar residues" evidence="8">
    <location>
        <begin position="1569"/>
        <end position="1585"/>
    </location>
</feature>
<evidence type="ECO:0000256" key="1">
    <source>
        <dbReference type="ARBA" id="ARBA00004123"/>
    </source>
</evidence>
<dbReference type="SUPFAM" id="SSF47781">
    <property type="entry name" value="RuvA domain 2-like"/>
    <property type="match status" value="1"/>
</dbReference>
<evidence type="ECO:0000313" key="11">
    <source>
        <dbReference type="Proteomes" id="UP000245699"/>
    </source>
</evidence>
<evidence type="ECO:0000256" key="2">
    <source>
        <dbReference type="ARBA" id="ARBA00004286"/>
    </source>
</evidence>
<dbReference type="InterPro" id="IPR035420">
    <property type="entry name" value="Spt6_SH2"/>
</dbReference>
<dbReference type="SUPFAM" id="SSF50249">
    <property type="entry name" value="Nucleic acid-binding proteins"/>
    <property type="match status" value="1"/>
</dbReference>
<feature type="compositionally biased region" description="Basic and acidic residues" evidence="8">
    <location>
        <begin position="191"/>
        <end position="203"/>
    </location>
</feature>
<dbReference type="Pfam" id="PF14635">
    <property type="entry name" value="HHH_7"/>
    <property type="match status" value="1"/>
</dbReference>
<dbReference type="InterPro" id="IPR035019">
    <property type="entry name" value="Spt6_SH2_N"/>
</dbReference>
<dbReference type="CDD" id="cd09918">
    <property type="entry name" value="SH2_Nterm_SPT6_like"/>
    <property type="match status" value="1"/>
</dbReference>
<dbReference type="InterPro" id="IPR042066">
    <property type="entry name" value="Spt6_death-like"/>
</dbReference>
<feature type="compositionally biased region" description="Low complexity" evidence="8">
    <location>
        <begin position="1552"/>
        <end position="1562"/>
    </location>
</feature>
<dbReference type="InterPro" id="IPR028088">
    <property type="entry name" value="Spt6_HTH_DNA-bd_dom"/>
</dbReference>
<dbReference type="SUPFAM" id="SSF53098">
    <property type="entry name" value="Ribonuclease H-like"/>
    <property type="match status" value="1"/>
</dbReference>
<dbReference type="InterPro" id="IPR036860">
    <property type="entry name" value="SH2_dom_sf"/>
</dbReference>
<sequence length="1611" mass="184337">MDQRSSEYGSGDEEDQIKKHKYSDEDQDNDAEINDSEIDDEEDEDEEAGEEELRKSGFLVDDEEFNESEEETHDLELLEENTGIRTSYLEKGARKLKRGRGHIDESSDAEIAPDSDREASSKRASRKQRYSGSASDSDDERTSRDRLQKSPIYDEEEERHSQNLKSQDDLGLFDDDENDRAVSSKSLGGRSRTENKSRSDKGYSSRYGMDDFIEDEFEENDEYEMERKDSARRAKPNRESTHAKQQRWDAISSAVGGIENMDEDVMDDLLEIFGDGTEYNFAMEGQGRELDTRPEEILDTVFEPAELAEKMMTNRDEEIRANDQPERMQERGNGEEIFTRQLTEDEIEEETSFVLKCLTRMLESPQYHGPSRAVIGHERFIAAVFSVLKLMSQEFMEVPFIFTHRKDLFMSSGPGDDPNNTRVWLTEDDLWLLYDLDTQFRMFVSRRTNLMVQISRVIEAGEWTDSDKDFLMSLLEKSSGLEDLGDLENWVQNTFSNVLKDSKKENGLYKRSRQANSLETGKNNHLTYFVIKNVGITAREFGRNLMGLGRYFVDDHDRLQPPEEAMEKFLSEEQLTMGKYTGIIAAEQSFAQLISADPNVRKYLRTRLGHDLYIRVRPTSKGLTEISGRDHPYFSFKFLKPKPILEFGKSAQFLQILKAEQEGMIKFGFTLDANRPFGEDTGPIRNNSEDEVGAWKSELEASIDSLMKIMEIHMCSDSVHEAADKWNEFRKKSLRLSLSSNLLPIMFKYFIDKLRVDSENYVARICAEELHKRVNVQPLRTSRMSVNDTPRVVVVVGGGFNSDKHGTIRIVYIDDHGRYVESSMADTLRGEQTEFSKNLYDGSEDLRIILEKRQPDVVAVVGTTPSTIRLFDDVKRITDNHSAITNDEIYVTFASDELARIYYNSERAKSEFPSLKPAERYAMCVGRCLQDSLSEYTTTGKDLLGLSLHPLQRLVPGDVRWSHLERVLISTVNNVGININEIIQHPHKNSTLSYVCGLGPRKAQAILNTLSGPAGTSIIDARSDLIYRELVTRNVFVNCASFLRVWPTPTDILDSCRIHPEDYELARKMAADALDVEDEGEDYLDSDDEGRYTKNKQYKEGPSKYVSEVMRRSPERLDELILTEYAFELERRLGVQKLCCLQFIKHELQHPYEDYRQKFVSPDPESVFQMLTGETIGTTLRDDGTAIIVARVSRIKEKFAIAKLDSGLDAFINIANIDDKRIENIEDVIYVGQMVSGVIRKIDLEKFTVDISIKPSDLADSKSQIDSPPPEFYDIYYDFDADQAAKKKVKIDQQRTQSLQRSIAHPQFKPFNSRQAERYLLQRAVGDCVIRPSSLGMDHLVITWKIASGLYQHIDVVELDKPSDMALGRVLKVRDTQYGDLDELLAMYIEPLSRRFDEVKRSPKFYNPDRDPAYANLSNKKTLGSGNEETQHSSSESAEPEPSDPNEPLQAQLERQERHRNRCNVRTERYLDNTCRKSGRGSYCLALNYENPGTLYFYFKPSPKEEKVIKWVVRVRPNEYILGEKGRYPNISSLINGFKTIITNSSQQQRFNSGSSKNSGKSIPESRGYGSTNSNRGNTQPKSQGTGVGAPPPPPPRSPSQFYHHPERNWA</sequence>
<dbReference type="PROSITE" id="PS50126">
    <property type="entry name" value="S1"/>
    <property type="match status" value="1"/>
</dbReference>
<dbReference type="PANTHER" id="PTHR10145">
    <property type="entry name" value="TRANSCRIPTION ELONGATION FACTOR SPT6"/>
    <property type="match status" value="1"/>
</dbReference>
<feature type="compositionally biased region" description="Acidic residues" evidence="8">
    <location>
        <begin position="211"/>
        <end position="224"/>
    </location>
</feature>
<dbReference type="InterPro" id="IPR012340">
    <property type="entry name" value="NA-bd_OB-fold"/>
</dbReference>
<dbReference type="Proteomes" id="UP000245699">
    <property type="component" value="Unassembled WGS sequence"/>
</dbReference>
<feature type="region of interest" description="Disordered" evidence="8">
    <location>
        <begin position="1403"/>
        <end position="1460"/>
    </location>
</feature>
<keyword evidence="6" id="KW-0804">Transcription</keyword>
<evidence type="ECO:0000256" key="5">
    <source>
        <dbReference type="ARBA" id="ARBA00022999"/>
    </source>
</evidence>
<dbReference type="Gene3D" id="1.10.10.650">
    <property type="entry name" value="RuvA domain 2-like"/>
    <property type="match status" value="1"/>
</dbReference>
<keyword evidence="4" id="KW-0158">Chromosome</keyword>
<evidence type="ECO:0000313" key="10">
    <source>
        <dbReference type="EMBL" id="PVU98609.1"/>
    </source>
</evidence>
<dbReference type="GO" id="GO:0008023">
    <property type="term" value="C:transcription elongation factor complex"/>
    <property type="evidence" value="ECO:0007669"/>
    <property type="project" value="TreeGrafter"/>
</dbReference>
<dbReference type="Gene3D" id="3.30.420.140">
    <property type="entry name" value="YqgF/RNase H-like domain"/>
    <property type="match status" value="1"/>
</dbReference>
<name>A0A2T9Z213_9FUNG</name>
<gene>
    <name evidence="10" type="ORF">BB559_001414</name>
</gene>
<evidence type="ECO:0000256" key="6">
    <source>
        <dbReference type="ARBA" id="ARBA00023163"/>
    </source>
</evidence>
<evidence type="ECO:0000256" key="4">
    <source>
        <dbReference type="ARBA" id="ARBA00022454"/>
    </source>
</evidence>
<dbReference type="EMBL" id="MBFT01000073">
    <property type="protein sequence ID" value="PVU98609.1"/>
    <property type="molecule type" value="Genomic_DNA"/>
</dbReference>
<evidence type="ECO:0000259" key="9">
    <source>
        <dbReference type="PROSITE" id="PS50126"/>
    </source>
</evidence>
<feature type="compositionally biased region" description="Basic and acidic residues" evidence="8">
    <location>
        <begin position="225"/>
        <end position="242"/>
    </location>
</feature>
<feature type="domain" description="S1 motif" evidence="9">
    <location>
        <begin position="1185"/>
        <end position="1254"/>
    </location>
</feature>
<evidence type="ECO:0000256" key="3">
    <source>
        <dbReference type="ARBA" id="ARBA00009253"/>
    </source>
</evidence>
<dbReference type="GO" id="GO:0042393">
    <property type="term" value="F:histone binding"/>
    <property type="evidence" value="ECO:0007669"/>
    <property type="project" value="TreeGrafter"/>
</dbReference>
<feature type="compositionally biased region" description="Basic and acidic residues" evidence="8">
    <location>
        <begin position="1403"/>
        <end position="1412"/>
    </location>
</feature>
<reference evidence="10 11" key="1">
    <citation type="journal article" date="2018" name="MBio">
        <title>Comparative Genomics Reveals the Core Gene Toolbox for the Fungus-Insect Symbiosis.</title>
        <authorList>
            <person name="Wang Y."/>
            <person name="Stata M."/>
            <person name="Wang W."/>
            <person name="Stajich J.E."/>
            <person name="White M.M."/>
            <person name="Moncalvo J.M."/>
        </authorList>
    </citation>
    <scope>NUCLEOTIDE SEQUENCE [LARGE SCALE GENOMIC DNA]</scope>
    <source>
        <strain evidence="10 11">AUS-77-4</strain>
    </source>
</reference>
<dbReference type="InterPro" id="IPR028231">
    <property type="entry name" value="Spt6_YqgF"/>
</dbReference>
<dbReference type="GO" id="GO:0031491">
    <property type="term" value="F:nucleosome binding"/>
    <property type="evidence" value="ECO:0007669"/>
    <property type="project" value="TreeGrafter"/>
</dbReference>
<dbReference type="SUPFAM" id="SSF158832">
    <property type="entry name" value="Tex N-terminal region-like"/>
    <property type="match status" value="1"/>
</dbReference>
<dbReference type="InterPro" id="IPR017072">
    <property type="entry name" value="TF_Spt6"/>
</dbReference>
<keyword evidence="5" id="KW-0727">SH2 domain</keyword>
<proteinExistence type="inferred from homology"/>
<dbReference type="Pfam" id="PF14639">
    <property type="entry name" value="YqgF"/>
    <property type="match status" value="1"/>
</dbReference>
<feature type="compositionally biased region" description="Polar residues" evidence="8">
    <location>
        <begin position="1416"/>
        <end position="1428"/>
    </location>
</feature>
<dbReference type="InterPro" id="IPR037027">
    <property type="entry name" value="YqgF/RNaseH-like_dom_sf"/>
</dbReference>